<dbReference type="Proteomes" id="UP000059680">
    <property type="component" value="Chromosome 4"/>
</dbReference>
<feature type="compositionally biased region" description="Low complexity" evidence="1">
    <location>
        <begin position="1"/>
        <end position="13"/>
    </location>
</feature>
<name>A0A0P0W8W9_ORYSJ</name>
<dbReference type="EMBL" id="AP014960">
    <property type="protein sequence ID" value="BAS88654.1"/>
    <property type="molecule type" value="Genomic_DNA"/>
</dbReference>
<accession>A0A0P0W8W9</accession>
<evidence type="ECO:0000313" key="3">
    <source>
        <dbReference type="Proteomes" id="UP000059680"/>
    </source>
</evidence>
<dbReference type="PaxDb" id="39947-A0A0P0W8W9"/>
<evidence type="ECO:0000313" key="2">
    <source>
        <dbReference type="EMBL" id="BAS88654.1"/>
    </source>
</evidence>
<protein>
    <submittedName>
        <fullName evidence="2">Os04g0339300 protein</fullName>
    </submittedName>
</protein>
<reference evidence="2 3" key="2">
    <citation type="journal article" date="2013" name="Plant Cell Physiol.">
        <title>Rice Annotation Project Database (RAP-DB): an integrative and interactive database for rice genomics.</title>
        <authorList>
            <person name="Sakai H."/>
            <person name="Lee S.S."/>
            <person name="Tanaka T."/>
            <person name="Numa H."/>
            <person name="Kim J."/>
            <person name="Kawahara Y."/>
            <person name="Wakimoto H."/>
            <person name="Yang C.C."/>
            <person name="Iwamoto M."/>
            <person name="Abe T."/>
            <person name="Yamada Y."/>
            <person name="Muto A."/>
            <person name="Inokuchi H."/>
            <person name="Ikemura T."/>
            <person name="Matsumoto T."/>
            <person name="Sasaki T."/>
            <person name="Itoh T."/>
        </authorList>
    </citation>
    <scope>NUCLEOTIDE SEQUENCE [LARGE SCALE GENOMIC DNA]</scope>
    <source>
        <strain evidence="3">cv. Nipponbare</strain>
    </source>
</reference>
<evidence type="ECO:0000256" key="1">
    <source>
        <dbReference type="SAM" id="MobiDB-lite"/>
    </source>
</evidence>
<dbReference type="AlphaFoldDB" id="A0A0P0W8W9"/>
<feature type="region of interest" description="Disordered" evidence="1">
    <location>
        <begin position="1"/>
        <end position="128"/>
    </location>
</feature>
<reference evidence="3" key="1">
    <citation type="journal article" date="2005" name="Nature">
        <title>The map-based sequence of the rice genome.</title>
        <authorList>
            <consortium name="International rice genome sequencing project (IRGSP)"/>
            <person name="Matsumoto T."/>
            <person name="Wu J."/>
            <person name="Kanamori H."/>
            <person name="Katayose Y."/>
            <person name="Fujisawa M."/>
            <person name="Namiki N."/>
            <person name="Mizuno H."/>
            <person name="Yamamoto K."/>
            <person name="Antonio B.A."/>
            <person name="Baba T."/>
            <person name="Sakata K."/>
            <person name="Nagamura Y."/>
            <person name="Aoki H."/>
            <person name="Arikawa K."/>
            <person name="Arita K."/>
            <person name="Bito T."/>
            <person name="Chiden Y."/>
            <person name="Fujitsuka N."/>
            <person name="Fukunaka R."/>
            <person name="Hamada M."/>
            <person name="Harada C."/>
            <person name="Hayashi A."/>
            <person name="Hijishita S."/>
            <person name="Honda M."/>
            <person name="Hosokawa S."/>
            <person name="Ichikawa Y."/>
            <person name="Idonuma A."/>
            <person name="Iijima M."/>
            <person name="Ikeda M."/>
            <person name="Ikeno M."/>
            <person name="Ito K."/>
            <person name="Ito S."/>
            <person name="Ito T."/>
            <person name="Ito Y."/>
            <person name="Ito Y."/>
            <person name="Iwabuchi A."/>
            <person name="Kamiya K."/>
            <person name="Karasawa W."/>
            <person name="Kurita K."/>
            <person name="Katagiri S."/>
            <person name="Kikuta A."/>
            <person name="Kobayashi H."/>
            <person name="Kobayashi N."/>
            <person name="Machita K."/>
            <person name="Maehara T."/>
            <person name="Masukawa M."/>
            <person name="Mizubayashi T."/>
            <person name="Mukai Y."/>
            <person name="Nagasaki H."/>
            <person name="Nagata Y."/>
            <person name="Naito S."/>
            <person name="Nakashima M."/>
            <person name="Nakama Y."/>
            <person name="Nakamichi Y."/>
            <person name="Nakamura M."/>
            <person name="Meguro A."/>
            <person name="Negishi M."/>
            <person name="Ohta I."/>
            <person name="Ohta T."/>
            <person name="Okamoto M."/>
            <person name="Ono N."/>
            <person name="Saji S."/>
            <person name="Sakaguchi M."/>
            <person name="Sakai K."/>
            <person name="Shibata M."/>
            <person name="Shimokawa T."/>
            <person name="Song J."/>
            <person name="Takazaki Y."/>
            <person name="Terasawa K."/>
            <person name="Tsugane M."/>
            <person name="Tsuji K."/>
            <person name="Ueda S."/>
            <person name="Waki K."/>
            <person name="Yamagata H."/>
            <person name="Yamamoto M."/>
            <person name="Yamamoto S."/>
            <person name="Yamane H."/>
            <person name="Yoshiki S."/>
            <person name="Yoshihara R."/>
            <person name="Yukawa K."/>
            <person name="Zhong H."/>
            <person name="Yano M."/>
            <person name="Yuan Q."/>
            <person name="Ouyang S."/>
            <person name="Liu J."/>
            <person name="Jones K.M."/>
            <person name="Gansberger K."/>
            <person name="Moffat K."/>
            <person name="Hill J."/>
            <person name="Bera J."/>
            <person name="Fadrosh D."/>
            <person name="Jin S."/>
            <person name="Johri S."/>
            <person name="Kim M."/>
            <person name="Overton L."/>
            <person name="Reardon M."/>
            <person name="Tsitrin T."/>
            <person name="Vuong H."/>
            <person name="Weaver B."/>
            <person name="Ciecko A."/>
            <person name="Tallon L."/>
            <person name="Jackson J."/>
            <person name="Pai G."/>
            <person name="Aken S.V."/>
            <person name="Utterback T."/>
            <person name="Reidmuller S."/>
            <person name="Feldblyum T."/>
            <person name="Hsiao J."/>
            <person name="Zismann V."/>
            <person name="Iobst S."/>
            <person name="de Vazeille A.R."/>
            <person name="Buell C.R."/>
            <person name="Ying K."/>
            <person name="Li Y."/>
            <person name="Lu T."/>
            <person name="Huang Y."/>
            <person name="Zhao Q."/>
            <person name="Feng Q."/>
            <person name="Zhang L."/>
            <person name="Zhu J."/>
            <person name="Weng Q."/>
            <person name="Mu J."/>
            <person name="Lu Y."/>
            <person name="Fan D."/>
            <person name="Liu Y."/>
            <person name="Guan J."/>
            <person name="Zhang Y."/>
            <person name="Yu S."/>
            <person name="Liu X."/>
            <person name="Zhang Y."/>
            <person name="Hong G."/>
            <person name="Han B."/>
            <person name="Choisne N."/>
            <person name="Demange N."/>
            <person name="Orjeda G."/>
            <person name="Samain S."/>
            <person name="Cattolico L."/>
            <person name="Pelletier E."/>
            <person name="Couloux A."/>
            <person name="Segurens B."/>
            <person name="Wincker P."/>
            <person name="D'Hont A."/>
            <person name="Scarpelli C."/>
            <person name="Weissenbach J."/>
            <person name="Salanoubat M."/>
            <person name="Quetier F."/>
            <person name="Yu Y."/>
            <person name="Kim H.R."/>
            <person name="Rambo T."/>
            <person name="Currie J."/>
            <person name="Collura K."/>
            <person name="Luo M."/>
            <person name="Yang T."/>
            <person name="Ammiraju J.S.S."/>
            <person name="Engler F."/>
            <person name="Soderlund C."/>
            <person name="Wing R.A."/>
            <person name="Palmer L.E."/>
            <person name="de la Bastide M."/>
            <person name="Spiegel L."/>
            <person name="Nascimento L."/>
            <person name="Zutavern T."/>
            <person name="O'Shaughnessy A."/>
            <person name="Dike S."/>
            <person name="Dedhia N."/>
            <person name="Preston R."/>
            <person name="Balija V."/>
            <person name="McCombie W.R."/>
            <person name="Chow T."/>
            <person name="Chen H."/>
            <person name="Chung M."/>
            <person name="Chen C."/>
            <person name="Shaw J."/>
            <person name="Wu H."/>
            <person name="Hsiao K."/>
            <person name="Chao Y."/>
            <person name="Chu M."/>
            <person name="Cheng C."/>
            <person name="Hour A."/>
            <person name="Lee P."/>
            <person name="Lin S."/>
            <person name="Lin Y."/>
            <person name="Liou J."/>
            <person name="Liu S."/>
            <person name="Hsing Y."/>
            <person name="Raghuvanshi S."/>
            <person name="Mohanty A."/>
            <person name="Bharti A.K."/>
            <person name="Gaur A."/>
            <person name="Gupta V."/>
            <person name="Kumar D."/>
            <person name="Ravi V."/>
            <person name="Vij S."/>
            <person name="Kapur A."/>
            <person name="Khurana P."/>
            <person name="Khurana P."/>
            <person name="Khurana J.P."/>
            <person name="Tyagi A.K."/>
            <person name="Gaikwad K."/>
            <person name="Singh A."/>
            <person name="Dalal V."/>
            <person name="Srivastava S."/>
            <person name="Dixit A."/>
            <person name="Pal A.K."/>
            <person name="Ghazi I.A."/>
            <person name="Yadav M."/>
            <person name="Pandit A."/>
            <person name="Bhargava A."/>
            <person name="Sureshbabu K."/>
            <person name="Batra K."/>
            <person name="Sharma T.R."/>
            <person name="Mohapatra T."/>
            <person name="Singh N.K."/>
            <person name="Messing J."/>
            <person name="Nelson A.B."/>
            <person name="Fuks G."/>
            <person name="Kavchok S."/>
            <person name="Keizer G."/>
            <person name="Linton E."/>
            <person name="Llaca V."/>
            <person name="Song R."/>
            <person name="Tanyolac B."/>
            <person name="Young S."/>
            <person name="Ho-Il K."/>
            <person name="Hahn J.H."/>
            <person name="Sangsakoo G."/>
            <person name="Vanavichit A."/>
            <person name="de Mattos Luiz.A.T."/>
            <person name="Zimmer P.D."/>
            <person name="Malone G."/>
            <person name="Dellagostin O."/>
            <person name="de Oliveira A.C."/>
            <person name="Bevan M."/>
            <person name="Bancroft I."/>
            <person name="Minx P."/>
            <person name="Cordum H."/>
            <person name="Wilson R."/>
            <person name="Cheng Z."/>
            <person name="Jin W."/>
            <person name="Jiang J."/>
            <person name="Leong S.A."/>
            <person name="Iwama H."/>
            <person name="Gojobori T."/>
            <person name="Itoh T."/>
            <person name="Niimura Y."/>
            <person name="Fujii Y."/>
            <person name="Habara T."/>
            <person name="Sakai H."/>
            <person name="Sato Y."/>
            <person name="Wilson G."/>
            <person name="Kumar K."/>
            <person name="McCouch S."/>
            <person name="Juretic N."/>
            <person name="Hoen D."/>
            <person name="Wright S."/>
            <person name="Bruskiewich R."/>
            <person name="Bureau T."/>
            <person name="Miyao A."/>
            <person name="Hirochika H."/>
            <person name="Nishikawa T."/>
            <person name="Kadowaki K."/>
            <person name="Sugiura M."/>
            <person name="Burr B."/>
            <person name="Sasaki T."/>
        </authorList>
    </citation>
    <scope>NUCLEOTIDE SEQUENCE [LARGE SCALE GENOMIC DNA]</scope>
    <source>
        <strain evidence="3">cv. Nipponbare</strain>
    </source>
</reference>
<proteinExistence type="predicted"/>
<gene>
    <name evidence="2" type="ordered locus">Os04g0339300</name>
    <name evidence="2" type="ORF">OSNPB_040339300</name>
</gene>
<sequence length="128" mass="13402">MASARAGSTAGGRCPDPALAAGGVPRGAEVSGGGLEEERRRQAKGSWRWRQAEGSPAGRSPSPRQIWPVGRRRQGRRARGGDVSAGDGAMARRRPTDGATTTSSGRVGLRRHDDILQQGKPPSQANPL</sequence>
<reference evidence="2 3" key="3">
    <citation type="journal article" date="2013" name="Rice">
        <title>Improvement of the Oryza sativa Nipponbare reference genome using next generation sequence and optical map data.</title>
        <authorList>
            <person name="Kawahara Y."/>
            <person name="de la Bastide M."/>
            <person name="Hamilton J.P."/>
            <person name="Kanamori H."/>
            <person name="McCombie W.R."/>
            <person name="Ouyang S."/>
            <person name="Schwartz D.C."/>
            <person name="Tanaka T."/>
            <person name="Wu J."/>
            <person name="Zhou S."/>
            <person name="Childs K.L."/>
            <person name="Davidson R.M."/>
            <person name="Lin H."/>
            <person name="Quesada-Ocampo L."/>
            <person name="Vaillancourt B."/>
            <person name="Sakai H."/>
            <person name="Lee S.S."/>
            <person name="Kim J."/>
            <person name="Numa H."/>
            <person name="Itoh T."/>
            <person name="Buell C.R."/>
            <person name="Matsumoto T."/>
        </authorList>
    </citation>
    <scope>NUCLEOTIDE SEQUENCE [LARGE SCALE GENOMIC DNA]</scope>
    <source>
        <strain evidence="3">cv. Nipponbare</strain>
    </source>
</reference>
<dbReference type="InParanoid" id="A0A0P0W8W9"/>
<organism evidence="2 3">
    <name type="scientific">Oryza sativa subsp. japonica</name>
    <name type="common">Rice</name>
    <dbReference type="NCBI Taxonomy" id="39947"/>
    <lineage>
        <taxon>Eukaryota</taxon>
        <taxon>Viridiplantae</taxon>
        <taxon>Streptophyta</taxon>
        <taxon>Embryophyta</taxon>
        <taxon>Tracheophyta</taxon>
        <taxon>Spermatophyta</taxon>
        <taxon>Magnoliopsida</taxon>
        <taxon>Liliopsida</taxon>
        <taxon>Poales</taxon>
        <taxon>Poaceae</taxon>
        <taxon>BOP clade</taxon>
        <taxon>Oryzoideae</taxon>
        <taxon>Oryzeae</taxon>
        <taxon>Oryzinae</taxon>
        <taxon>Oryza</taxon>
        <taxon>Oryza sativa</taxon>
    </lineage>
</organism>
<keyword evidence="3" id="KW-1185">Reference proteome</keyword>